<feature type="compositionally biased region" description="Low complexity" evidence="1">
    <location>
        <begin position="696"/>
        <end position="727"/>
    </location>
</feature>
<dbReference type="EMBL" id="CAJZCX010000008">
    <property type="protein sequence ID" value="CAG9477426.1"/>
    <property type="molecule type" value="Genomic_DNA"/>
</dbReference>
<accession>A0A8S4HAA5</accession>
<feature type="compositionally biased region" description="Acidic residues" evidence="1">
    <location>
        <begin position="341"/>
        <end position="350"/>
    </location>
</feature>
<feature type="compositionally biased region" description="Low complexity" evidence="1">
    <location>
        <begin position="676"/>
        <end position="687"/>
    </location>
</feature>
<keyword evidence="2" id="KW-0812">Transmembrane</keyword>
<evidence type="ECO:0000256" key="3">
    <source>
        <dbReference type="SAM" id="SignalP"/>
    </source>
</evidence>
<reference evidence="4" key="1">
    <citation type="submission" date="2021-09" db="EMBL/GenBank/DDBJ databases">
        <authorList>
            <consortium name="Pathogen Informatics"/>
        </authorList>
    </citation>
    <scope>NUCLEOTIDE SEQUENCE</scope>
    <source>
        <strain evidence="4">PvW1</strain>
    </source>
</reference>
<keyword evidence="2" id="KW-1133">Transmembrane helix</keyword>
<feature type="region of interest" description="Disordered" evidence="1">
    <location>
        <begin position="93"/>
        <end position="746"/>
    </location>
</feature>
<feature type="compositionally biased region" description="Acidic residues" evidence="1">
    <location>
        <begin position="540"/>
        <end position="553"/>
    </location>
</feature>
<gene>
    <name evidence="4" type="ORF">PVW1_110006700</name>
</gene>
<feature type="compositionally biased region" description="Basic and acidic residues" evidence="1">
    <location>
        <begin position="133"/>
        <end position="160"/>
    </location>
</feature>
<evidence type="ECO:0000313" key="5">
    <source>
        <dbReference type="Proteomes" id="UP000779233"/>
    </source>
</evidence>
<feature type="compositionally biased region" description="Basic and acidic residues" evidence="1">
    <location>
        <begin position="93"/>
        <end position="110"/>
    </location>
</feature>
<feature type="compositionally biased region" description="Basic and acidic residues" evidence="1">
    <location>
        <begin position="175"/>
        <end position="340"/>
    </location>
</feature>
<name>A0A8S4HAA5_PLAVI</name>
<evidence type="ECO:0000313" key="4">
    <source>
        <dbReference type="EMBL" id="CAG9477426.1"/>
    </source>
</evidence>
<feature type="chain" id="PRO_5035803253" evidence="3">
    <location>
        <begin position="25"/>
        <end position="876"/>
    </location>
</feature>
<feature type="signal peptide" evidence="3">
    <location>
        <begin position="1"/>
        <end position="24"/>
    </location>
</feature>
<protein>
    <submittedName>
        <fullName evidence="4">(malaria parasite P. vivax) hypothetical protein</fullName>
    </submittedName>
</protein>
<proteinExistence type="predicted"/>
<keyword evidence="3" id="KW-0732">Signal</keyword>
<feature type="transmembrane region" description="Helical" evidence="2">
    <location>
        <begin position="820"/>
        <end position="836"/>
    </location>
</feature>
<sequence>MNNLFCFFTKSFILSLLVWNSCEYANENNFGEARISKISRKNASGVRCMRLLKEEGGAQMDKSYASLKDAMLEVVGDQTGNVAKEVKELLENDGSVKKLEDEVTNDKPQNEPDQAVVTDETTPKQDSPVTEGGKPEENTELPAKEVKYASSKHDSRKSDYYSDNYDDEEDEDYDYNYRDRRRRGDDRDGRRRGDDRDGRRRGDDRDGRRRGDDRDGRRRDDDRDYRRRGDDRDDRRRDDDRDYRRRGDDRDDRRRGDDRDGRRRGDDRDGRRRGDDRDNRKYRDDDGYPEDRDDRDNRDNRKYRGDRRHPQERDNRKKRHDDRYPEDRDDRDNRKYRDDDGYTDDQDDDRYDQGRAGPKKRGDDRKDQGKTGPKQPGDDGNDQGLDSPKKRGGDRYDDDRDSPKKRGGDRYDDDRDSPKKRGGDRYDDDRDSPKKRGGDRYDDDRDSPKKRGGDRYDDDRDSPKKRGGDRYDDDRDSPKKRGGDRYDVDRDSPKKRGGDRYDDDRDSPKKRGGDRYDDDRDDRKHQYDRSGQKNKKYFDDDYSVYEDGDEDYSVYEYEHYGKPSNYKQPGFDNKRDKSPSKYPAKGYPQKSSNDKYGNVNKGGEMYDSMDLEEDGKKFYGKSQTQPQRSKGYDSKKYYDDDDYDDEDDDYDYDDDDDYDDRRHGPSKYDDPYNKKPGQPQFGQQPGQPGQPGRPGQPGQPQVGPQPGKPGQQPGRPGQPQVGPQGKPSPMGPKKNDSGKEESKEKGGFINKIKNFIKKSDAMYETELLNVMMLSANSKNKTGAKLGIKKQILNKVTILSPVLAMSIFFILFAVFNKVPGMIVSAIFVAIAFIYVIYKHKKCKRMFKVYGKTNDLQKFLEFGNPQQVSYQPEQPQKK</sequence>
<feature type="compositionally biased region" description="Acidic residues" evidence="1">
    <location>
        <begin position="639"/>
        <end position="658"/>
    </location>
</feature>
<dbReference type="AlphaFoldDB" id="A0A8S4HAA5"/>
<dbReference type="VEuPathDB" id="PlasmoDB:PVPAM_110005200"/>
<evidence type="ECO:0000256" key="1">
    <source>
        <dbReference type="SAM" id="MobiDB-lite"/>
    </source>
</evidence>
<keyword evidence="2" id="KW-0472">Membrane</keyword>
<feature type="compositionally biased region" description="Acidic residues" evidence="1">
    <location>
        <begin position="164"/>
        <end position="174"/>
    </location>
</feature>
<feature type="compositionally biased region" description="Basic and acidic residues" evidence="1">
    <location>
        <begin position="733"/>
        <end position="746"/>
    </location>
</feature>
<feature type="compositionally biased region" description="Basic and acidic residues" evidence="1">
    <location>
        <begin position="659"/>
        <end position="673"/>
    </location>
</feature>
<evidence type="ECO:0000256" key="2">
    <source>
        <dbReference type="SAM" id="Phobius"/>
    </source>
</evidence>
<dbReference type="Proteomes" id="UP000779233">
    <property type="component" value="Unassembled WGS sequence"/>
</dbReference>
<comment type="caution">
    <text evidence="4">The sequence shown here is derived from an EMBL/GenBank/DDBJ whole genome shotgun (WGS) entry which is preliminary data.</text>
</comment>
<feature type="compositionally biased region" description="Basic and acidic residues" evidence="1">
    <location>
        <begin position="360"/>
        <end position="369"/>
    </location>
</feature>
<feature type="compositionally biased region" description="Basic and acidic residues" evidence="1">
    <location>
        <begin position="387"/>
        <end position="539"/>
    </location>
</feature>
<organism evidence="4 5">
    <name type="scientific">Plasmodium vivax</name>
    <name type="common">malaria parasite P. vivax</name>
    <dbReference type="NCBI Taxonomy" id="5855"/>
    <lineage>
        <taxon>Eukaryota</taxon>
        <taxon>Sar</taxon>
        <taxon>Alveolata</taxon>
        <taxon>Apicomplexa</taxon>
        <taxon>Aconoidasida</taxon>
        <taxon>Haemosporida</taxon>
        <taxon>Plasmodiidae</taxon>
        <taxon>Plasmodium</taxon>
        <taxon>Plasmodium (Plasmodium)</taxon>
    </lineage>
</organism>